<dbReference type="Pfam" id="PF03626">
    <property type="entry name" value="COX4_pro"/>
    <property type="match status" value="1"/>
</dbReference>
<evidence type="ECO:0000256" key="6">
    <source>
        <dbReference type="SAM" id="Phobius"/>
    </source>
</evidence>
<evidence type="ECO:0000256" key="4">
    <source>
        <dbReference type="ARBA" id="ARBA00022989"/>
    </source>
</evidence>
<feature type="transmembrane region" description="Helical" evidence="6">
    <location>
        <begin position="80"/>
        <end position="100"/>
    </location>
</feature>
<reference evidence="8" key="1">
    <citation type="journal article" date="2019" name="Int. J. Syst. Evol. Microbiol.">
        <title>The Global Catalogue of Microorganisms (GCM) 10K type strain sequencing project: providing services to taxonomists for standard genome sequencing and annotation.</title>
        <authorList>
            <consortium name="The Broad Institute Genomics Platform"/>
            <consortium name="The Broad Institute Genome Sequencing Center for Infectious Disease"/>
            <person name="Wu L."/>
            <person name="Ma J."/>
        </authorList>
    </citation>
    <scope>NUCLEOTIDE SEQUENCE [LARGE SCALE GENOMIC DNA]</scope>
    <source>
        <strain evidence="8">CGMCC 4.7393</strain>
    </source>
</reference>
<keyword evidence="3 6" id="KW-0812">Transmembrane</keyword>
<sequence length="114" mass="13131">MASHSHHNEFEHTGEIPKPQTKIIWKTFVILCVVTAIEFAFAFMMDAGTLRNTIFILLTIVKAFYIVAEFMHLKHEVKGLIWSILIPSVLLIWLLVALLVEGTFYGESVFNYFQ</sequence>
<proteinExistence type="predicted"/>
<evidence type="ECO:0000256" key="2">
    <source>
        <dbReference type="ARBA" id="ARBA00022475"/>
    </source>
</evidence>
<keyword evidence="5 6" id="KW-0472">Membrane</keyword>
<evidence type="ECO:0000256" key="5">
    <source>
        <dbReference type="ARBA" id="ARBA00023136"/>
    </source>
</evidence>
<keyword evidence="2" id="KW-1003">Cell membrane</keyword>
<evidence type="ECO:0000256" key="1">
    <source>
        <dbReference type="ARBA" id="ARBA00004651"/>
    </source>
</evidence>
<accession>A0ABW2DLI0</accession>
<comment type="caution">
    <text evidence="7">The sequence shown here is derived from an EMBL/GenBank/DDBJ whole genome shotgun (WGS) entry which is preliminary data.</text>
</comment>
<keyword evidence="8" id="KW-1185">Reference proteome</keyword>
<evidence type="ECO:0000256" key="3">
    <source>
        <dbReference type="ARBA" id="ARBA00022692"/>
    </source>
</evidence>
<dbReference type="Proteomes" id="UP001596405">
    <property type="component" value="Unassembled WGS sequence"/>
</dbReference>
<dbReference type="EMBL" id="JBHSYQ010000003">
    <property type="protein sequence ID" value="MFC6997905.1"/>
    <property type="molecule type" value="Genomic_DNA"/>
</dbReference>
<dbReference type="RefSeq" id="WP_066625020.1">
    <property type="nucleotide sequence ID" value="NZ_JBHSYQ010000003.1"/>
</dbReference>
<name>A0ABW2DLI0_9BACT</name>
<gene>
    <name evidence="7" type="ORF">ACFQHR_09715</name>
</gene>
<evidence type="ECO:0000313" key="7">
    <source>
        <dbReference type="EMBL" id="MFC6997905.1"/>
    </source>
</evidence>
<feature type="transmembrane region" description="Helical" evidence="6">
    <location>
        <begin position="23"/>
        <end position="44"/>
    </location>
</feature>
<dbReference type="InterPro" id="IPR005171">
    <property type="entry name" value="Cyt_c_oxidase_su4_prok"/>
</dbReference>
<feature type="transmembrane region" description="Helical" evidence="6">
    <location>
        <begin position="50"/>
        <end position="68"/>
    </location>
</feature>
<protein>
    <submittedName>
        <fullName evidence="7">Cytochrome C oxidase subunit IV family protein</fullName>
    </submittedName>
</protein>
<keyword evidence="4 6" id="KW-1133">Transmembrane helix</keyword>
<organism evidence="7 8">
    <name type="scientific">Rufibacter roseus</name>
    <dbReference type="NCBI Taxonomy" id="1567108"/>
    <lineage>
        <taxon>Bacteria</taxon>
        <taxon>Pseudomonadati</taxon>
        <taxon>Bacteroidota</taxon>
        <taxon>Cytophagia</taxon>
        <taxon>Cytophagales</taxon>
        <taxon>Hymenobacteraceae</taxon>
        <taxon>Rufibacter</taxon>
    </lineage>
</organism>
<evidence type="ECO:0000313" key="8">
    <source>
        <dbReference type="Proteomes" id="UP001596405"/>
    </source>
</evidence>
<comment type="subcellular location">
    <subcellularLocation>
        <location evidence="1">Cell membrane</location>
        <topology evidence="1">Multi-pass membrane protein</topology>
    </subcellularLocation>
</comment>